<keyword evidence="1" id="KW-0812">Transmembrane</keyword>
<dbReference type="EMBL" id="CACVAZ010000074">
    <property type="protein sequence ID" value="CAA6812482.1"/>
    <property type="molecule type" value="Genomic_DNA"/>
</dbReference>
<accession>A0A6S6T1I2</accession>
<dbReference type="Pfam" id="PF13115">
    <property type="entry name" value="YtkA"/>
    <property type="match status" value="1"/>
</dbReference>
<keyword evidence="1" id="KW-0472">Membrane</keyword>
<proteinExistence type="predicted"/>
<dbReference type="AlphaFoldDB" id="A0A6S6T1I2"/>
<keyword evidence="1" id="KW-1133">Transmembrane helix</keyword>
<name>A0A6S6T1I2_9BACT</name>
<sequence>MTKKNQNRFWFLFVMAILTFGIGMVIWTVKQAMSVPVHESNNYMLKYQMADMNINKIMELQAKFNAKYNIELQSTSFINLEVGLQNTNAKRAQKKPIKLTKGPNSFKYLVSQKDGKIIEDAKVSFLLTRPHSRVDDTLEELVSFNNNYYTTKSLNLSKKGRYTLQVKVQIGELIGYSEISAYLID</sequence>
<evidence type="ECO:0000259" key="2">
    <source>
        <dbReference type="Pfam" id="PF13115"/>
    </source>
</evidence>
<dbReference type="InterPro" id="IPR032693">
    <property type="entry name" value="YtkA-like_dom"/>
</dbReference>
<feature type="transmembrane region" description="Helical" evidence="1">
    <location>
        <begin position="9"/>
        <end position="29"/>
    </location>
</feature>
<evidence type="ECO:0000256" key="1">
    <source>
        <dbReference type="SAM" id="Phobius"/>
    </source>
</evidence>
<evidence type="ECO:0000313" key="3">
    <source>
        <dbReference type="EMBL" id="CAA6812482.1"/>
    </source>
</evidence>
<gene>
    <name evidence="3" type="ORF">HELGO_WM15530</name>
</gene>
<feature type="domain" description="YtkA-like" evidence="2">
    <location>
        <begin position="98"/>
        <end position="167"/>
    </location>
</feature>
<organism evidence="3">
    <name type="scientific">uncultured Sulfurovum sp</name>
    <dbReference type="NCBI Taxonomy" id="269237"/>
    <lineage>
        <taxon>Bacteria</taxon>
        <taxon>Pseudomonadati</taxon>
        <taxon>Campylobacterota</taxon>
        <taxon>Epsilonproteobacteria</taxon>
        <taxon>Campylobacterales</taxon>
        <taxon>Sulfurovaceae</taxon>
        <taxon>Sulfurovum</taxon>
        <taxon>environmental samples</taxon>
    </lineage>
</organism>
<protein>
    <recommendedName>
        <fullName evidence="2">YtkA-like domain-containing protein</fullName>
    </recommendedName>
</protein>
<reference evidence="3" key="1">
    <citation type="submission" date="2020-01" db="EMBL/GenBank/DDBJ databases">
        <authorList>
            <person name="Meier V. D."/>
            <person name="Meier V D."/>
        </authorList>
    </citation>
    <scope>NUCLEOTIDE SEQUENCE</scope>
    <source>
        <strain evidence="3">HLG_WM_MAG_02</strain>
    </source>
</reference>